<dbReference type="AlphaFoldDB" id="A0A915HQC5"/>
<name>A0A915HQC5_ROMCU</name>
<reference evidence="2" key="1">
    <citation type="submission" date="2022-11" db="UniProtKB">
        <authorList>
            <consortium name="WormBaseParasite"/>
        </authorList>
    </citation>
    <scope>IDENTIFICATION</scope>
</reference>
<keyword evidence="1" id="KW-1185">Reference proteome</keyword>
<organism evidence="1 2">
    <name type="scientific">Romanomermis culicivorax</name>
    <name type="common">Nematode worm</name>
    <dbReference type="NCBI Taxonomy" id="13658"/>
    <lineage>
        <taxon>Eukaryota</taxon>
        <taxon>Metazoa</taxon>
        <taxon>Ecdysozoa</taxon>
        <taxon>Nematoda</taxon>
        <taxon>Enoplea</taxon>
        <taxon>Dorylaimia</taxon>
        <taxon>Mermithida</taxon>
        <taxon>Mermithoidea</taxon>
        <taxon>Mermithidae</taxon>
        <taxon>Romanomermis</taxon>
    </lineage>
</organism>
<protein>
    <submittedName>
        <fullName evidence="2">Uncharacterized protein</fullName>
    </submittedName>
</protein>
<dbReference type="Proteomes" id="UP000887565">
    <property type="component" value="Unplaced"/>
</dbReference>
<evidence type="ECO:0000313" key="2">
    <source>
        <dbReference type="WBParaSite" id="nRc.2.0.1.t03919-RA"/>
    </source>
</evidence>
<proteinExistence type="predicted"/>
<dbReference type="WBParaSite" id="nRc.2.0.1.t03919-RA">
    <property type="protein sequence ID" value="nRc.2.0.1.t03919-RA"/>
    <property type="gene ID" value="nRc.2.0.1.g03919"/>
</dbReference>
<evidence type="ECO:0000313" key="1">
    <source>
        <dbReference type="Proteomes" id="UP000887565"/>
    </source>
</evidence>
<accession>A0A915HQC5</accession>
<sequence>MDKENLKNERNDVINKELGVALCQSTSIEPFSIQSMDFSLAWYMPEVWFTGKRRKYKREQNQKVKKRCRASWKNDGFYGFV</sequence>